<dbReference type="EMBL" id="JBBWWR010000014">
    <property type="protein sequence ID" value="KAK8952775.1"/>
    <property type="molecule type" value="Genomic_DNA"/>
</dbReference>
<comment type="caution">
    <text evidence="2">The sequence shown here is derived from an EMBL/GenBank/DDBJ whole genome shotgun (WGS) entry which is preliminary data.</text>
</comment>
<accession>A0ABR2LVI8</accession>
<evidence type="ECO:0000313" key="2">
    <source>
        <dbReference type="EMBL" id="KAK8952775.1"/>
    </source>
</evidence>
<keyword evidence="3" id="KW-1185">Reference proteome</keyword>
<reference evidence="2 3" key="1">
    <citation type="journal article" date="2022" name="Nat. Plants">
        <title>Genomes of leafy and leafless Platanthera orchids illuminate the evolution of mycoheterotrophy.</title>
        <authorList>
            <person name="Li M.H."/>
            <person name="Liu K.W."/>
            <person name="Li Z."/>
            <person name="Lu H.C."/>
            <person name="Ye Q.L."/>
            <person name="Zhang D."/>
            <person name="Wang J.Y."/>
            <person name="Li Y.F."/>
            <person name="Zhong Z.M."/>
            <person name="Liu X."/>
            <person name="Yu X."/>
            <person name="Liu D.K."/>
            <person name="Tu X.D."/>
            <person name="Liu B."/>
            <person name="Hao Y."/>
            <person name="Liao X.Y."/>
            <person name="Jiang Y.T."/>
            <person name="Sun W.H."/>
            <person name="Chen J."/>
            <person name="Chen Y.Q."/>
            <person name="Ai Y."/>
            <person name="Zhai J.W."/>
            <person name="Wu S.S."/>
            <person name="Zhou Z."/>
            <person name="Hsiao Y.Y."/>
            <person name="Wu W.L."/>
            <person name="Chen Y.Y."/>
            <person name="Lin Y.F."/>
            <person name="Hsu J.L."/>
            <person name="Li C.Y."/>
            <person name="Wang Z.W."/>
            <person name="Zhao X."/>
            <person name="Zhong W.Y."/>
            <person name="Ma X.K."/>
            <person name="Ma L."/>
            <person name="Huang J."/>
            <person name="Chen G.Z."/>
            <person name="Huang M.Z."/>
            <person name="Huang L."/>
            <person name="Peng D.H."/>
            <person name="Luo Y.B."/>
            <person name="Zou S.Q."/>
            <person name="Chen S.P."/>
            <person name="Lan S."/>
            <person name="Tsai W.C."/>
            <person name="Van de Peer Y."/>
            <person name="Liu Z.J."/>
        </authorList>
    </citation>
    <scope>NUCLEOTIDE SEQUENCE [LARGE SCALE GENOMIC DNA]</scope>
    <source>
        <strain evidence="2">Lor288</strain>
    </source>
</reference>
<dbReference type="Proteomes" id="UP001412067">
    <property type="component" value="Unassembled WGS sequence"/>
</dbReference>
<evidence type="ECO:0000313" key="3">
    <source>
        <dbReference type="Proteomes" id="UP001412067"/>
    </source>
</evidence>
<feature type="region of interest" description="Disordered" evidence="1">
    <location>
        <begin position="261"/>
        <end position="283"/>
    </location>
</feature>
<gene>
    <name evidence="2" type="ORF">KSP40_PGU011764</name>
</gene>
<organism evidence="2 3">
    <name type="scientific">Platanthera guangdongensis</name>
    <dbReference type="NCBI Taxonomy" id="2320717"/>
    <lineage>
        <taxon>Eukaryota</taxon>
        <taxon>Viridiplantae</taxon>
        <taxon>Streptophyta</taxon>
        <taxon>Embryophyta</taxon>
        <taxon>Tracheophyta</taxon>
        <taxon>Spermatophyta</taxon>
        <taxon>Magnoliopsida</taxon>
        <taxon>Liliopsida</taxon>
        <taxon>Asparagales</taxon>
        <taxon>Orchidaceae</taxon>
        <taxon>Orchidoideae</taxon>
        <taxon>Orchideae</taxon>
        <taxon>Orchidinae</taxon>
        <taxon>Platanthera</taxon>
    </lineage>
</organism>
<sequence length="283" mass="32008">MLCGPGCPLSYNSTFYHIMYMWSLMVLPSSSPGFSSLSMVKKTTGGIRRVETECLKRRGEVSAPNGTFWGVSQGGRVETEQTLPEVHLFTLLPTAFAQNGAAKHPNKWSQNQHLHELLGILMSISFRLLPLLFFRAYCGRCSGADRRGARKRRALQLKENDVAGQEDWRRQLYPLILMEDEAGSRNPPAWRRTCHSRPPGALWLFDFAYALQGAASGGCVVELVDCVKVCEVHFYVVERRLEHQARTKPVRMRAWRPWRSNGVGRRPPERSSTSVSRAKMLVS</sequence>
<evidence type="ECO:0000256" key="1">
    <source>
        <dbReference type="SAM" id="MobiDB-lite"/>
    </source>
</evidence>
<proteinExistence type="predicted"/>
<name>A0ABR2LVI8_9ASPA</name>
<protein>
    <submittedName>
        <fullName evidence="2">Uncharacterized protein</fullName>
    </submittedName>
</protein>